<protein>
    <submittedName>
        <fullName evidence="3">DUF445 domain-containing protein</fullName>
    </submittedName>
</protein>
<feature type="transmembrane region" description="Helical" evidence="2">
    <location>
        <begin position="421"/>
        <end position="441"/>
    </location>
</feature>
<feature type="region of interest" description="Disordered" evidence="1">
    <location>
        <begin position="1"/>
        <end position="31"/>
    </location>
</feature>
<organism evidence="3 4">
    <name type="scientific">Luethyella okanaganae</name>
    <dbReference type="NCBI Taxonomy" id="69372"/>
    <lineage>
        <taxon>Bacteria</taxon>
        <taxon>Bacillati</taxon>
        <taxon>Actinomycetota</taxon>
        <taxon>Actinomycetes</taxon>
        <taxon>Micrococcales</taxon>
        <taxon>Microbacteriaceae</taxon>
        <taxon>Luethyella</taxon>
    </lineage>
</organism>
<evidence type="ECO:0000256" key="2">
    <source>
        <dbReference type="SAM" id="Phobius"/>
    </source>
</evidence>
<keyword evidence="2" id="KW-1133">Transmembrane helix</keyword>
<dbReference type="RefSeq" id="WP_386732305.1">
    <property type="nucleotide sequence ID" value="NZ_JBHSTP010000003.1"/>
</dbReference>
<keyword evidence="2" id="KW-0812">Transmembrane</keyword>
<feature type="transmembrane region" description="Helical" evidence="2">
    <location>
        <begin position="73"/>
        <end position="93"/>
    </location>
</feature>
<dbReference type="PANTHER" id="PTHR38442">
    <property type="entry name" value="INNER MEMBRANE PROTEIN-RELATED"/>
    <property type="match status" value="1"/>
</dbReference>
<dbReference type="Proteomes" id="UP001596306">
    <property type="component" value="Unassembled WGS sequence"/>
</dbReference>
<reference evidence="4" key="1">
    <citation type="journal article" date="2019" name="Int. J. Syst. Evol. Microbiol.">
        <title>The Global Catalogue of Microorganisms (GCM) 10K type strain sequencing project: providing services to taxonomists for standard genome sequencing and annotation.</title>
        <authorList>
            <consortium name="The Broad Institute Genomics Platform"/>
            <consortium name="The Broad Institute Genome Sequencing Center for Infectious Disease"/>
            <person name="Wu L."/>
            <person name="Ma J."/>
        </authorList>
    </citation>
    <scope>NUCLEOTIDE SEQUENCE [LARGE SCALE GENOMIC DNA]</scope>
    <source>
        <strain evidence="4">CCUG 43304</strain>
    </source>
</reference>
<evidence type="ECO:0000313" key="3">
    <source>
        <dbReference type="EMBL" id="MFC6357001.1"/>
    </source>
</evidence>
<accession>A0ABW1VJ14</accession>
<proteinExistence type="predicted"/>
<dbReference type="InterPro" id="IPR007383">
    <property type="entry name" value="DUF445"/>
</dbReference>
<dbReference type="EMBL" id="JBHSTP010000003">
    <property type="protein sequence ID" value="MFC6357001.1"/>
    <property type="molecule type" value="Genomic_DNA"/>
</dbReference>
<keyword evidence="4" id="KW-1185">Reference proteome</keyword>
<name>A0ABW1VJ14_9MICO</name>
<gene>
    <name evidence="3" type="ORF">ACFQB0_12875</name>
</gene>
<sequence>MSLDLSVASDAEGRGTVRPADGHGAPSPSDARRRVALTRMKRIATGLLALAAVVFAVSFALQDRYPWLQYVRAASEGAMVGAIADWFAVTALFRYPLGLRIPHTAIIPNRKDEIGASLGEFVETNFLSDDVVRGKLESVGVAARLGGWLASPENARRLTAEVAVAARGLLTLLSDDDVKDVVEKLARRHLFEPEWGPAIGRVGARLVAAGQQRAAVDVLLDKAEGWLVDHPEAFGSVVSERLPRWLPGFVDRMVDDRAYREVLGLVRSVRSDPWHPLRRAVDRYLAELAEDLQHDQPMIARVETLKVELLDSPRLREFAGEAWDSVKQSLVEALADPSSELRAGLESAVVEVGARLLADPILAEKVDHWVADAVGYVVQNYRHDIAGVITETVERWDAQETTEKIELQVGRDLQYIRINGTVVGALAGLTIFAIAQSVLALL</sequence>
<evidence type="ECO:0000313" key="4">
    <source>
        <dbReference type="Proteomes" id="UP001596306"/>
    </source>
</evidence>
<evidence type="ECO:0000256" key="1">
    <source>
        <dbReference type="SAM" id="MobiDB-lite"/>
    </source>
</evidence>
<keyword evidence="2" id="KW-0472">Membrane</keyword>
<feature type="transmembrane region" description="Helical" evidence="2">
    <location>
        <begin position="43"/>
        <end position="61"/>
    </location>
</feature>
<comment type="caution">
    <text evidence="3">The sequence shown here is derived from an EMBL/GenBank/DDBJ whole genome shotgun (WGS) entry which is preliminary data.</text>
</comment>
<dbReference type="PANTHER" id="PTHR38442:SF1">
    <property type="entry name" value="INNER MEMBRANE PROTEIN"/>
    <property type="match status" value="1"/>
</dbReference>
<dbReference type="Pfam" id="PF04286">
    <property type="entry name" value="DUF445"/>
    <property type="match status" value="1"/>
</dbReference>